<comment type="caution">
    <text evidence="1">The sequence shown here is derived from an EMBL/GenBank/DDBJ whole genome shotgun (WGS) entry which is preliminary data.</text>
</comment>
<accession>A0A7W7GE67</accession>
<dbReference type="Proteomes" id="UP000542210">
    <property type="component" value="Unassembled WGS sequence"/>
</dbReference>
<gene>
    <name evidence="1" type="ORF">BJ982_007289</name>
</gene>
<dbReference type="EMBL" id="JACHND010000001">
    <property type="protein sequence ID" value="MBB4705745.1"/>
    <property type="molecule type" value="Genomic_DNA"/>
</dbReference>
<keyword evidence="2" id="KW-1185">Reference proteome</keyword>
<organism evidence="1 2">
    <name type="scientific">Sphaerisporangium siamense</name>
    <dbReference type="NCBI Taxonomy" id="795645"/>
    <lineage>
        <taxon>Bacteria</taxon>
        <taxon>Bacillati</taxon>
        <taxon>Actinomycetota</taxon>
        <taxon>Actinomycetes</taxon>
        <taxon>Streptosporangiales</taxon>
        <taxon>Streptosporangiaceae</taxon>
        <taxon>Sphaerisporangium</taxon>
    </lineage>
</organism>
<name>A0A7W7GE67_9ACTN</name>
<evidence type="ECO:0000313" key="1">
    <source>
        <dbReference type="EMBL" id="MBB4705745.1"/>
    </source>
</evidence>
<reference evidence="1 2" key="1">
    <citation type="submission" date="2020-08" db="EMBL/GenBank/DDBJ databases">
        <title>Sequencing the genomes of 1000 actinobacteria strains.</title>
        <authorList>
            <person name="Klenk H.-P."/>
        </authorList>
    </citation>
    <scope>NUCLEOTIDE SEQUENCE [LARGE SCALE GENOMIC DNA]</scope>
    <source>
        <strain evidence="1 2">DSM 45784</strain>
    </source>
</reference>
<sequence length="91" mass="10429">MELSRNFWLNAPRGGIFTINNWGNMHRRSFVVVVACEARNGDTGNPDRFQGDAWPVVVGCIAPNEGFLQFTLWWYGNFPRLNIFTDAFLFA</sequence>
<dbReference type="AlphaFoldDB" id="A0A7W7GE67"/>
<evidence type="ECO:0000313" key="2">
    <source>
        <dbReference type="Proteomes" id="UP000542210"/>
    </source>
</evidence>
<proteinExistence type="predicted"/>
<dbReference type="RefSeq" id="WP_184887667.1">
    <property type="nucleotide sequence ID" value="NZ_BOOV01000003.1"/>
</dbReference>
<protein>
    <submittedName>
        <fullName evidence="1">Uncharacterized protein</fullName>
    </submittedName>
</protein>